<evidence type="ECO:0000256" key="19">
    <source>
        <dbReference type="PROSITE-ProRule" id="PRU00339"/>
    </source>
</evidence>
<feature type="domain" description="Histidine kinase" evidence="23">
    <location>
        <begin position="504"/>
        <end position="591"/>
    </location>
</feature>
<feature type="coiled-coil region" evidence="20">
    <location>
        <begin position="410"/>
        <end position="444"/>
    </location>
</feature>
<keyword evidence="21" id="KW-1133">Transmembrane helix</keyword>
<keyword evidence="7" id="KW-0963">Cytoplasm</keyword>
<keyword evidence="10" id="KW-0479">Metal-binding</keyword>
<dbReference type="AlphaFoldDB" id="A0A552UY58"/>
<evidence type="ECO:0000313" key="25">
    <source>
        <dbReference type="Proteomes" id="UP000320643"/>
    </source>
</evidence>
<evidence type="ECO:0000256" key="20">
    <source>
        <dbReference type="SAM" id="Coils"/>
    </source>
</evidence>
<dbReference type="Proteomes" id="UP000320643">
    <property type="component" value="Unassembled WGS sequence"/>
</dbReference>
<evidence type="ECO:0000256" key="13">
    <source>
        <dbReference type="ARBA" id="ARBA00022840"/>
    </source>
</evidence>
<dbReference type="GO" id="GO:0051539">
    <property type="term" value="F:4 iron, 4 sulfur cluster binding"/>
    <property type="evidence" value="ECO:0007669"/>
    <property type="project" value="UniProtKB-KW"/>
</dbReference>
<dbReference type="SUPFAM" id="SSF48452">
    <property type="entry name" value="TPR-like"/>
    <property type="match status" value="1"/>
</dbReference>
<dbReference type="InterPro" id="IPR011990">
    <property type="entry name" value="TPR-like_helical_dom_sf"/>
</dbReference>
<evidence type="ECO:0000313" key="24">
    <source>
        <dbReference type="EMBL" id="TRW23080.1"/>
    </source>
</evidence>
<proteinExistence type="predicted"/>
<sequence length="591" mass="67236">MPLSIRVLLGFLLFSSNAFCQYSPKLLEIKKGYRETNGSAATCSKINALKEEEFKGADHAFYLYLSAKCLENVNKMEAALDNYIRAKQEYIAIDSMQSSINMSMSISSLLASQDQNLNTHKKYDDEVLAYVQTSKDIKFNARCYSHLAMVNFENEEISTAIKYYKKALAIHKKVKDKLEETNISNNIAVLYSENLDMPDSALYYLNKNLPELKNRNEPLALYYNYSNQAAAYFRKGQYQKSIDILNYAEKLPVDPIMKINFLNSDLMTANYEALHDYKNAYKYLSLTKKITDSINITQQNIALNEIQTKYETTEKDLENTVLKNNLKVQAILIYSFVALLIIAVFVGFLIVKNARKREKISEQDKLIEQQKFDKALKDYELSSIDIMLEGQEKERQRIANDLHDNLGSMLATLKLNFENLRLRKDELRNEENKLYDRTDELIEEAYQKVRRIAHAKNAGVFASEGLIPAITKLAEKISIPGKLSLQVIPFGFKDRLDNTIEISIFRVVQELATNIIKHSHATEATIHLTHHDDNINIIIEDNGVGFDQKTLSGADGMGLTSIRKKVTQLGGTFTIDATPGKGTTIIIDLPV</sequence>
<keyword evidence="20" id="KW-0175">Coiled coil</keyword>
<dbReference type="InterPro" id="IPR036890">
    <property type="entry name" value="HATPase_C_sf"/>
</dbReference>
<dbReference type="PROSITE" id="PS50005">
    <property type="entry name" value="TPR"/>
    <property type="match status" value="1"/>
</dbReference>
<keyword evidence="13" id="KW-0067">ATP-binding</keyword>
<evidence type="ECO:0000256" key="11">
    <source>
        <dbReference type="ARBA" id="ARBA00022741"/>
    </source>
</evidence>
<dbReference type="SMART" id="SM00028">
    <property type="entry name" value="TPR"/>
    <property type="match status" value="2"/>
</dbReference>
<evidence type="ECO:0000256" key="10">
    <source>
        <dbReference type="ARBA" id="ARBA00022723"/>
    </source>
</evidence>
<dbReference type="GO" id="GO:0000155">
    <property type="term" value="F:phosphorelay sensor kinase activity"/>
    <property type="evidence" value="ECO:0007669"/>
    <property type="project" value="InterPro"/>
</dbReference>
<evidence type="ECO:0000256" key="7">
    <source>
        <dbReference type="ARBA" id="ARBA00022490"/>
    </source>
</evidence>
<evidence type="ECO:0000256" key="9">
    <source>
        <dbReference type="ARBA" id="ARBA00022679"/>
    </source>
</evidence>
<evidence type="ECO:0000256" key="4">
    <source>
        <dbReference type="ARBA" id="ARBA00012438"/>
    </source>
</evidence>
<dbReference type="InterPro" id="IPR019734">
    <property type="entry name" value="TPR_rpt"/>
</dbReference>
<dbReference type="Gene3D" id="3.30.565.10">
    <property type="entry name" value="Histidine kinase-like ATPase, C-terminal domain"/>
    <property type="match status" value="1"/>
</dbReference>
<organism evidence="24 25">
    <name type="scientific">Flavobacterium zepuense</name>
    <dbReference type="NCBI Taxonomy" id="2593302"/>
    <lineage>
        <taxon>Bacteria</taxon>
        <taxon>Pseudomonadati</taxon>
        <taxon>Bacteroidota</taxon>
        <taxon>Flavobacteriia</taxon>
        <taxon>Flavobacteriales</taxon>
        <taxon>Flavobacteriaceae</taxon>
        <taxon>Flavobacterium</taxon>
    </lineage>
</organism>
<dbReference type="InterPro" id="IPR003594">
    <property type="entry name" value="HATPase_dom"/>
</dbReference>
<dbReference type="PROSITE" id="PS50109">
    <property type="entry name" value="HIS_KIN"/>
    <property type="match status" value="1"/>
</dbReference>
<dbReference type="PANTHER" id="PTHR24421:SF10">
    <property type="entry name" value="NITRATE_NITRITE SENSOR PROTEIN NARQ"/>
    <property type="match status" value="1"/>
</dbReference>
<protein>
    <recommendedName>
        <fullName evidence="5">Oxygen sensor histidine kinase NreB</fullName>
        <ecNumber evidence="4">2.7.13.3</ecNumber>
    </recommendedName>
    <alternativeName>
        <fullName evidence="18">Nitrogen regulation protein B</fullName>
    </alternativeName>
</protein>
<keyword evidence="14" id="KW-0408">Iron</keyword>
<accession>A0A552UY58</accession>
<evidence type="ECO:0000256" key="3">
    <source>
        <dbReference type="ARBA" id="ARBA00004496"/>
    </source>
</evidence>
<dbReference type="Gene3D" id="1.20.5.1930">
    <property type="match status" value="1"/>
</dbReference>
<dbReference type="GO" id="GO:0016020">
    <property type="term" value="C:membrane"/>
    <property type="evidence" value="ECO:0007669"/>
    <property type="project" value="InterPro"/>
</dbReference>
<dbReference type="Pfam" id="PF02518">
    <property type="entry name" value="HATPase_c"/>
    <property type="match status" value="1"/>
</dbReference>
<keyword evidence="6" id="KW-0004">4Fe-4S</keyword>
<dbReference type="SUPFAM" id="SSF55874">
    <property type="entry name" value="ATPase domain of HSP90 chaperone/DNA topoisomerase II/histidine kinase"/>
    <property type="match status" value="1"/>
</dbReference>
<evidence type="ECO:0000256" key="22">
    <source>
        <dbReference type="SAM" id="SignalP"/>
    </source>
</evidence>
<comment type="function">
    <text evidence="17">Member of the two-component regulatory system NreB/NreC involved in the control of dissimilatory nitrate/nitrite reduction in response to oxygen. NreB functions as a direct oxygen sensor histidine kinase which is autophosphorylated, in the absence of oxygen, probably at the conserved histidine residue, and transfers its phosphate group probably to a conserved aspartate residue of NreC. NreB/NreC activates the expression of the nitrate (narGHJI) and nitrite (nir) reductase operons, as well as the putative nitrate transporter gene narT.</text>
</comment>
<comment type="subcellular location">
    <subcellularLocation>
        <location evidence="3">Cytoplasm</location>
    </subcellularLocation>
</comment>
<dbReference type="EC" id="2.7.13.3" evidence="4"/>
<evidence type="ECO:0000256" key="1">
    <source>
        <dbReference type="ARBA" id="ARBA00000085"/>
    </source>
</evidence>
<evidence type="ECO:0000256" key="17">
    <source>
        <dbReference type="ARBA" id="ARBA00024827"/>
    </source>
</evidence>
<dbReference type="GO" id="GO:0005524">
    <property type="term" value="F:ATP binding"/>
    <property type="evidence" value="ECO:0007669"/>
    <property type="project" value="UniProtKB-KW"/>
</dbReference>
<dbReference type="GO" id="GO:0046983">
    <property type="term" value="F:protein dimerization activity"/>
    <property type="evidence" value="ECO:0007669"/>
    <property type="project" value="InterPro"/>
</dbReference>
<feature type="transmembrane region" description="Helical" evidence="21">
    <location>
        <begin position="331"/>
        <end position="351"/>
    </location>
</feature>
<evidence type="ECO:0000256" key="15">
    <source>
        <dbReference type="ARBA" id="ARBA00023012"/>
    </source>
</evidence>
<comment type="cofactor">
    <cofactor evidence="2">
        <name>[4Fe-4S] cluster</name>
        <dbReference type="ChEBI" id="CHEBI:49883"/>
    </cofactor>
</comment>
<keyword evidence="12" id="KW-0418">Kinase</keyword>
<comment type="catalytic activity">
    <reaction evidence="1">
        <text>ATP + protein L-histidine = ADP + protein N-phospho-L-histidine.</text>
        <dbReference type="EC" id="2.7.13.3"/>
    </reaction>
</comment>
<dbReference type="InterPro" id="IPR004358">
    <property type="entry name" value="Sig_transdc_His_kin-like_C"/>
</dbReference>
<name>A0A552UY58_9FLAO</name>
<keyword evidence="21" id="KW-0812">Transmembrane</keyword>
<dbReference type="InterPro" id="IPR005467">
    <property type="entry name" value="His_kinase_dom"/>
</dbReference>
<keyword evidence="16" id="KW-0411">Iron-sulfur</keyword>
<keyword evidence="15" id="KW-0902">Two-component regulatory system</keyword>
<dbReference type="PRINTS" id="PR00344">
    <property type="entry name" value="BCTRLSENSOR"/>
</dbReference>
<dbReference type="InterPro" id="IPR050482">
    <property type="entry name" value="Sensor_HK_TwoCompSys"/>
</dbReference>
<keyword evidence="21" id="KW-0472">Membrane</keyword>
<dbReference type="GO" id="GO:0005737">
    <property type="term" value="C:cytoplasm"/>
    <property type="evidence" value="ECO:0007669"/>
    <property type="project" value="UniProtKB-SubCell"/>
</dbReference>
<reference evidence="24 25" key="1">
    <citation type="submission" date="2019-07" db="EMBL/GenBank/DDBJ databases">
        <title>Flavobacterium sp. nov., isolated from glacier ice.</title>
        <authorList>
            <person name="Liu Q."/>
            <person name="Xin Y.-H."/>
        </authorList>
    </citation>
    <scope>NUCLEOTIDE SEQUENCE [LARGE SCALE GENOMIC DNA]</scope>
    <source>
        <strain evidence="24 25">ZT4R6</strain>
    </source>
</reference>
<keyword evidence="22" id="KW-0732">Signal</keyword>
<dbReference type="OrthoDB" id="9778366at2"/>
<keyword evidence="8" id="KW-0597">Phosphoprotein</keyword>
<evidence type="ECO:0000256" key="8">
    <source>
        <dbReference type="ARBA" id="ARBA00022553"/>
    </source>
</evidence>
<keyword evidence="11" id="KW-0547">Nucleotide-binding</keyword>
<gene>
    <name evidence="24" type="ORF">FMM05_15415</name>
</gene>
<evidence type="ECO:0000256" key="2">
    <source>
        <dbReference type="ARBA" id="ARBA00001966"/>
    </source>
</evidence>
<evidence type="ECO:0000256" key="16">
    <source>
        <dbReference type="ARBA" id="ARBA00023014"/>
    </source>
</evidence>
<keyword evidence="25" id="KW-1185">Reference proteome</keyword>
<dbReference type="Gene3D" id="1.25.40.10">
    <property type="entry name" value="Tetratricopeptide repeat domain"/>
    <property type="match status" value="1"/>
</dbReference>
<evidence type="ECO:0000256" key="14">
    <source>
        <dbReference type="ARBA" id="ARBA00023004"/>
    </source>
</evidence>
<dbReference type="InterPro" id="IPR011712">
    <property type="entry name" value="Sig_transdc_His_kin_sub3_dim/P"/>
</dbReference>
<evidence type="ECO:0000256" key="21">
    <source>
        <dbReference type="SAM" id="Phobius"/>
    </source>
</evidence>
<dbReference type="GO" id="GO:0046872">
    <property type="term" value="F:metal ion binding"/>
    <property type="evidence" value="ECO:0007669"/>
    <property type="project" value="UniProtKB-KW"/>
</dbReference>
<evidence type="ECO:0000256" key="12">
    <source>
        <dbReference type="ARBA" id="ARBA00022777"/>
    </source>
</evidence>
<comment type="caution">
    <text evidence="24">The sequence shown here is derived from an EMBL/GenBank/DDBJ whole genome shotgun (WGS) entry which is preliminary data.</text>
</comment>
<evidence type="ECO:0000256" key="5">
    <source>
        <dbReference type="ARBA" id="ARBA00017322"/>
    </source>
</evidence>
<evidence type="ECO:0000256" key="18">
    <source>
        <dbReference type="ARBA" id="ARBA00030800"/>
    </source>
</evidence>
<dbReference type="Pfam" id="PF07730">
    <property type="entry name" value="HisKA_3"/>
    <property type="match status" value="1"/>
</dbReference>
<feature type="repeat" description="TPR" evidence="19">
    <location>
        <begin position="141"/>
        <end position="174"/>
    </location>
</feature>
<dbReference type="SMART" id="SM00387">
    <property type="entry name" value="HATPase_c"/>
    <property type="match status" value="1"/>
</dbReference>
<dbReference type="EMBL" id="VJVZ01000010">
    <property type="protein sequence ID" value="TRW23080.1"/>
    <property type="molecule type" value="Genomic_DNA"/>
</dbReference>
<dbReference type="PANTHER" id="PTHR24421">
    <property type="entry name" value="NITRATE/NITRITE SENSOR PROTEIN NARX-RELATED"/>
    <property type="match status" value="1"/>
</dbReference>
<evidence type="ECO:0000256" key="6">
    <source>
        <dbReference type="ARBA" id="ARBA00022485"/>
    </source>
</evidence>
<evidence type="ECO:0000259" key="23">
    <source>
        <dbReference type="PROSITE" id="PS50109"/>
    </source>
</evidence>
<feature type="chain" id="PRO_5022158248" description="Oxygen sensor histidine kinase NreB" evidence="22">
    <location>
        <begin position="21"/>
        <end position="591"/>
    </location>
</feature>
<keyword evidence="19" id="KW-0802">TPR repeat</keyword>
<feature type="signal peptide" evidence="22">
    <location>
        <begin position="1"/>
        <end position="20"/>
    </location>
</feature>
<keyword evidence="9" id="KW-0808">Transferase</keyword>
<dbReference type="CDD" id="cd16917">
    <property type="entry name" value="HATPase_UhpB-NarQ-NarX-like"/>
    <property type="match status" value="1"/>
</dbReference>